<dbReference type="PROSITE" id="PS51755">
    <property type="entry name" value="OMPR_PHOB"/>
    <property type="match status" value="1"/>
</dbReference>
<feature type="domain" description="Response regulatory" evidence="6">
    <location>
        <begin position="12"/>
        <end position="128"/>
    </location>
</feature>
<dbReference type="Gene3D" id="1.10.10.10">
    <property type="entry name" value="Winged helix-like DNA-binding domain superfamily/Winged helix DNA-binding domain"/>
    <property type="match status" value="1"/>
</dbReference>
<dbReference type="PANTHER" id="PTHR48111:SF40">
    <property type="entry name" value="PHOSPHATE REGULON TRANSCRIPTIONAL REGULATORY PROTEIN PHOB"/>
    <property type="match status" value="1"/>
</dbReference>
<sequence>MDIQSTQYPHHTILIVDHDASSRALLTGILRDAGFECLEAWDISTASLALEGRPPEAILLDSVLQGTNGLEYLIRLKEDRRTCDIPVIMMSAGATIDDRVAGLERGADDFIGKPFSQSECVARLRAVLRRRARQLRLQSGRDETDDTAPVECGGLRLDPLTRRVTVGGDRYIRLGPSEFQLLKIFLRNPDRVHSRDDLLASLRGPNPAILSRTIDVYVRRIRQALQWHGCDSLLQTVHRSGYRFSGSHRERSR</sequence>
<dbReference type="EMBL" id="JBHSDU010000015">
    <property type="protein sequence ID" value="MFC4313790.1"/>
    <property type="molecule type" value="Genomic_DNA"/>
</dbReference>
<keyword evidence="1 4" id="KW-0597">Phosphoprotein</keyword>
<protein>
    <submittedName>
        <fullName evidence="8">Response regulator</fullName>
    </submittedName>
</protein>
<evidence type="ECO:0000259" key="7">
    <source>
        <dbReference type="PROSITE" id="PS51755"/>
    </source>
</evidence>
<proteinExistence type="predicted"/>
<organism evidence="8 9">
    <name type="scientific">Steroidobacter flavus</name>
    <dbReference type="NCBI Taxonomy" id="1842136"/>
    <lineage>
        <taxon>Bacteria</taxon>
        <taxon>Pseudomonadati</taxon>
        <taxon>Pseudomonadota</taxon>
        <taxon>Gammaproteobacteria</taxon>
        <taxon>Steroidobacterales</taxon>
        <taxon>Steroidobacteraceae</taxon>
        <taxon>Steroidobacter</taxon>
    </lineage>
</organism>
<dbReference type="InterPro" id="IPR039420">
    <property type="entry name" value="WalR-like"/>
</dbReference>
<keyword evidence="3 5" id="KW-0238">DNA-binding</keyword>
<name>A0ABV8T2W2_9GAMM</name>
<feature type="domain" description="OmpR/PhoB-type" evidence="7">
    <location>
        <begin position="147"/>
        <end position="246"/>
    </location>
</feature>
<dbReference type="InterPro" id="IPR011006">
    <property type="entry name" value="CheY-like_superfamily"/>
</dbReference>
<dbReference type="Gene3D" id="3.40.50.2300">
    <property type="match status" value="1"/>
</dbReference>
<dbReference type="PROSITE" id="PS50110">
    <property type="entry name" value="RESPONSE_REGULATORY"/>
    <property type="match status" value="1"/>
</dbReference>
<dbReference type="SMART" id="SM00862">
    <property type="entry name" value="Trans_reg_C"/>
    <property type="match status" value="1"/>
</dbReference>
<dbReference type="SUPFAM" id="SSF52172">
    <property type="entry name" value="CheY-like"/>
    <property type="match status" value="1"/>
</dbReference>
<dbReference type="InterPro" id="IPR001789">
    <property type="entry name" value="Sig_transdc_resp-reg_receiver"/>
</dbReference>
<dbReference type="Pfam" id="PF00486">
    <property type="entry name" value="Trans_reg_C"/>
    <property type="match status" value="1"/>
</dbReference>
<dbReference type="InterPro" id="IPR016032">
    <property type="entry name" value="Sig_transdc_resp-reg_C-effctor"/>
</dbReference>
<evidence type="ECO:0000256" key="3">
    <source>
        <dbReference type="ARBA" id="ARBA00023125"/>
    </source>
</evidence>
<dbReference type="RefSeq" id="WP_380604423.1">
    <property type="nucleotide sequence ID" value="NZ_JBHSDU010000015.1"/>
</dbReference>
<dbReference type="Pfam" id="PF00072">
    <property type="entry name" value="Response_reg"/>
    <property type="match status" value="1"/>
</dbReference>
<evidence type="ECO:0000259" key="6">
    <source>
        <dbReference type="PROSITE" id="PS50110"/>
    </source>
</evidence>
<evidence type="ECO:0000256" key="4">
    <source>
        <dbReference type="PROSITE-ProRule" id="PRU00169"/>
    </source>
</evidence>
<dbReference type="Proteomes" id="UP001595904">
    <property type="component" value="Unassembled WGS sequence"/>
</dbReference>
<dbReference type="InterPro" id="IPR001867">
    <property type="entry name" value="OmpR/PhoB-type_DNA-bd"/>
</dbReference>
<dbReference type="PANTHER" id="PTHR48111">
    <property type="entry name" value="REGULATOR OF RPOS"/>
    <property type="match status" value="1"/>
</dbReference>
<feature type="modified residue" description="4-aspartylphosphate" evidence="4">
    <location>
        <position position="61"/>
    </location>
</feature>
<evidence type="ECO:0000256" key="5">
    <source>
        <dbReference type="PROSITE-ProRule" id="PRU01091"/>
    </source>
</evidence>
<accession>A0ABV8T2W2</accession>
<dbReference type="CDD" id="cd00383">
    <property type="entry name" value="trans_reg_C"/>
    <property type="match status" value="1"/>
</dbReference>
<dbReference type="SMART" id="SM00448">
    <property type="entry name" value="REC"/>
    <property type="match status" value="1"/>
</dbReference>
<comment type="caution">
    <text evidence="8">The sequence shown here is derived from an EMBL/GenBank/DDBJ whole genome shotgun (WGS) entry which is preliminary data.</text>
</comment>
<feature type="DNA-binding region" description="OmpR/PhoB-type" evidence="5">
    <location>
        <begin position="147"/>
        <end position="246"/>
    </location>
</feature>
<evidence type="ECO:0000256" key="2">
    <source>
        <dbReference type="ARBA" id="ARBA00023012"/>
    </source>
</evidence>
<reference evidence="9" key="1">
    <citation type="journal article" date="2019" name="Int. J. Syst. Evol. Microbiol.">
        <title>The Global Catalogue of Microorganisms (GCM) 10K type strain sequencing project: providing services to taxonomists for standard genome sequencing and annotation.</title>
        <authorList>
            <consortium name="The Broad Institute Genomics Platform"/>
            <consortium name="The Broad Institute Genome Sequencing Center for Infectious Disease"/>
            <person name="Wu L."/>
            <person name="Ma J."/>
        </authorList>
    </citation>
    <scope>NUCLEOTIDE SEQUENCE [LARGE SCALE GENOMIC DNA]</scope>
    <source>
        <strain evidence="9">CGMCC 1.10759</strain>
    </source>
</reference>
<evidence type="ECO:0000256" key="1">
    <source>
        <dbReference type="ARBA" id="ARBA00022553"/>
    </source>
</evidence>
<keyword evidence="9" id="KW-1185">Reference proteome</keyword>
<keyword evidence="2" id="KW-0902">Two-component regulatory system</keyword>
<dbReference type="SUPFAM" id="SSF46894">
    <property type="entry name" value="C-terminal effector domain of the bipartite response regulators"/>
    <property type="match status" value="1"/>
</dbReference>
<dbReference type="InterPro" id="IPR036388">
    <property type="entry name" value="WH-like_DNA-bd_sf"/>
</dbReference>
<gene>
    <name evidence="8" type="ORF">ACFPN2_32250</name>
</gene>
<evidence type="ECO:0000313" key="8">
    <source>
        <dbReference type="EMBL" id="MFC4313790.1"/>
    </source>
</evidence>
<evidence type="ECO:0000313" key="9">
    <source>
        <dbReference type="Proteomes" id="UP001595904"/>
    </source>
</evidence>